<dbReference type="Gene3D" id="3.30.70.60">
    <property type="match status" value="1"/>
</dbReference>
<dbReference type="Proteomes" id="UP000023795">
    <property type="component" value="Unassembled WGS sequence"/>
</dbReference>
<sequence>MVKLTKPTKKPLFAKKAKVAKEKAPKKQFDFKEFADSFKSLDQNNYGSWPLPVKITTLLFIIGLVAVLTWALPISKKREEISSAEAEQQTLLEQYREKESKARHLQAYKDQITQMENDFKELLNQLPKETRISDLVDGISVVGLGSNIKFQDIKVEPEVSQEFFIEQPIRIAALGNYHEFGAFVSGLAQLPRIITLHDFEVTNSKPSLDETPQTNLVLNTKTYRSKEIVEEKTEETTDEKK</sequence>
<evidence type="ECO:0000256" key="2">
    <source>
        <dbReference type="SAM" id="Phobius"/>
    </source>
</evidence>
<protein>
    <submittedName>
        <fullName evidence="3">Type IV pilus biogenesis</fullName>
    </submittedName>
</protein>
<dbReference type="eggNOG" id="COG3167">
    <property type="taxonomic scope" value="Bacteria"/>
</dbReference>
<accession>L2F9J0</accession>
<feature type="coiled-coil region" evidence="1">
    <location>
        <begin position="74"/>
        <end position="125"/>
    </location>
</feature>
<feature type="transmembrane region" description="Helical" evidence="2">
    <location>
        <begin position="51"/>
        <end position="72"/>
    </location>
</feature>
<proteinExistence type="predicted"/>
<dbReference type="GO" id="GO:0043683">
    <property type="term" value="P:type IV pilus assembly"/>
    <property type="evidence" value="ECO:0007669"/>
    <property type="project" value="InterPro"/>
</dbReference>
<dbReference type="Gene3D" id="1.10.287.540">
    <property type="entry name" value="Helix hairpin bin"/>
    <property type="match status" value="1"/>
</dbReference>
<comment type="caution">
    <text evidence="3">The sequence shown here is derived from an EMBL/GenBank/DDBJ whole genome shotgun (WGS) entry which is preliminary data.</text>
</comment>
<keyword evidence="1" id="KW-0175">Coiled coil</keyword>
<dbReference type="InterPro" id="IPR014717">
    <property type="entry name" value="Transl_elong_EF1B/ribsomal_bS6"/>
</dbReference>
<dbReference type="InterPro" id="IPR007445">
    <property type="entry name" value="PilO"/>
</dbReference>
<keyword evidence="2" id="KW-0812">Transmembrane</keyword>
<dbReference type="Pfam" id="PF04350">
    <property type="entry name" value="PilO"/>
    <property type="match status" value="1"/>
</dbReference>
<dbReference type="STRING" id="1230338.MOMA_03525"/>
<name>L2F9J0_9GAMM</name>
<evidence type="ECO:0000313" key="4">
    <source>
        <dbReference type="Proteomes" id="UP000023795"/>
    </source>
</evidence>
<dbReference type="PIRSF" id="PIRSF016482">
    <property type="entry name" value="PilO"/>
    <property type="match status" value="1"/>
</dbReference>
<keyword evidence="2" id="KW-1133">Transmembrane helix</keyword>
<keyword evidence="4" id="KW-1185">Reference proteome</keyword>
<gene>
    <name evidence="3" type="ORF">MOMA_03525</name>
</gene>
<reference evidence="3 4" key="1">
    <citation type="journal article" date="2013" name="Genome Announc.">
        <title>Genome Sequence of Moraxella macacae 0408225, a Novel Bacterial Species Isolated from a Cynomolgus Macaque with Epistaxis.</title>
        <authorList>
            <person name="Ladner J.T."/>
            <person name="Whitehouse C.A."/>
            <person name="Koroleva G.I."/>
            <person name="Palacios G.F."/>
        </authorList>
    </citation>
    <scope>NUCLEOTIDE SEQUENCE [LARGE SCALE GENOMIC DNA]</scope>
    <source>
        <strain evidence="3 4">0408225</strain>
    </source>
</reference>
<dbReference type="PATRIC" id="fig|1230338.3.peg.763"/>
<evidence type="ECO:0000256" key="1">
    <source>
        <dbReference type="SAM" id="Coils"/>
    </source>
</evidence>
<dbReference type="AlphaFoldDB" id="L2F9J0"/>
<dbReference type="PANTHER" id="PTHR39555">
    <property type="entry name" value="FIMBRIAL ASSEMBLY PROTEIN PILO-LIKE PROTEIN-RELATED"/>
    <property type="match status" value="1"/>
</dbReference>
<dbReference type="PANTHER" id="PTHR39555:SF1">
    <property type="entry name" value="TYPE IV PILUS INNER MEMBRANE COMPONENT PILO"/>
    <property type="match status" value="1"/>
</dbReference>
<dbReference type="GO" id="GO:0043107">
    <property type="term" value="P:type IV pilus-dependent motility"/>
    <property type="evidence" value="ECO:0007669"/>
    <property type="project" value="InterPro"/>
</dbReference>
<keyword evidence="2" id="KW-0472">Membrane</keyword>
<evidence type="ECO:0000313" key="3">
    <source>
        <dbReference type="EMBL" id="ELA09441.1"/>
    </source>
</evidence>
<dbReference type="EMBL" id="ANIN01000001">
    <property type="protein sequence ID" value="ELA09441.1"/>
    <property type="molecule type" value="Genomic_DNA"/>
</dbReference>
<dbReference type="OrthoDB" id="9802133at2"/>
<organism evidence="3 4">
    <name type="scientific">Moraxella macacae 0408225</name>
    <dbReference type="NCBI Taxonomy" id="1230338"/>
    <lineage>
        <taxon>Bacteria</taxon>
        <taxon>Pseudomonadati</taxon>
        <taxon>Pseudomonadota</taxon>
        <taxon>Gammaproteobacteria</taxon>
        <taxon>Moraxellales</taxon>
        <taxon>Moraxellaceae</taxon>
        <taxon>Moraxella</taxon>
    </lineage>
</organism>
<dbReference type="RefSeq" id="WP_009767260.1">
    <property type="nucleotide sequence ID" value="NZ_ANIN01000001.1"/>
</dbReference>